<keyword evidence="3" id="KW-1185">Reference proteome</keyword>
<evidence type="ECO:0000313" key="3">
    <source>
        <dbReference type="Proteomes" id="UP000694240"/>
    </source>
</evidence>
<protein>
    <submittedName>
        <fullName evidence="2">Pyridoxal phosphate-dependent transferase</fullName>
    </submittedName>
</protein>
<dbReference type="AlphaFoldDB" id="A0A8T1Y8P8"/>
<organism evidence="2 3">
    <name type="scientific">Arabidopsis thaliana x Arabidopsis arenosa</name>
    <dbReference type="NCBI Taxonomy" id="1240361"/>
    <lineage>
        <taxon>Eukaryota</taxon>
        <taxon>Viridiplantae</taxon>
        <taxon>Streptophyta</taxon>
        <taxon>Embryophyta</taxon>
        <taxon>Tracheophyta</taxon>
        <taxon>Spermatophyta</taxon>
        <taxon>Magnoliopsida</taxon>
        <taxon>eudicotyledons</taxon>
        <taxon>Gunneridae</taxon>
        <taxon>Pentapetalae</taxon>
        <taxon>rosids</taxon>
        <taxon>malvids</taxon>
        <taxon>Brassicales</taxon>
        <taxon>Brassicaceae</taxon>
        <taxon>Camelineae</taxon>
        <taxon>Arabidopsis</taxon>
    </lineage>
</organism>
<feature type="transmembrane region" description="Helical" evidence="1">
    <location>
        <begin position="119"/>
        <end position="139"/>
    </location>
</feature>
<keyword evidence="1" id="KW-0812">Transmembrane</keyword>
<gene>
    <name evidence="2" type="ORF">ISN45_Aa07g034260</name>
</gene>
<evidence type="ECO:0000256" key="1">
    <source>
        <dbReference type="SAM" id="Phobius"/>
    </source>
</evidence>
<accession>A0A8T1Y8P8</accession>
<keyword evidence="1" id="KW-0472">Membrane</keyword>
<reference evidence="2 3" key="1">
    <citation type="submission" date="2020-12" db="EMBL/GenBank/DDBJ databases">
        <title>Concerted genomic and epigenomic changes stabilize Arabidopsis allopolyploids.</title>
        <authorList>
            <person name="Chen Z."/>
        </authorList>
    </citation>
    <scope>NUCLEOTIDE SEQUENCE [LARGE SCALE GENOMIC DNA]</scope>
    <source>
        <strain evidence="2">Allo738</strain>
        <tissue evidence="2">Leaf</tissue>
    </source>
</reference>
<proteinExistence type="predicted"/>
<sequence>MCRDLLRTDYENSLHHLPLQTLIRGVRNRVNVRNGIASTRIAQAQALRLIPLSVQVKLNLSLLEDINDDLEFCFKVAKESIIILPGRVVGLRNWLRITFAVELELLIDGFSRLKNFARVVESCGLFFVFNPSVVLRWWFGDRFSLLQALRTTLLGMDPLILAAVLFDWSCLVAAGVSFGRLLKDGSVPGGSVWRIWVLFRMAAPFLKGLSFMLGLGCKRKAGVRFLFSVNGEDASNLRKRFLLAQPPYRSCDYGGSRREHEPCCREFEFTRGLVAGQASRQNWIGGGNWLLLPLTWFWLFSAKPWVL</sequence>
<dbReference type="GO" id="GO:0006572">
    <property type="term" value="P:L-tyrosine catabolic process"/>
    <property type="evidence" value="ECO:0007669"/>
    <property type="project" value="TreeGrafter"/>
</dbReference>
<feature type="transmembrane region" description="Helical" evidence="1">
    <location>
        <begin position="159"/>
        <end position="181"/>
    </location>
</feature>
<keyword evidence="2" id="KW-0808">Transferase</keyword>
<dbReference type="EMBL" id="JAEFBK010000012">
    <property type="protein sequence ID" value="KAG7543515.1"/>
    <property type="molecule type" value="Genomic_DNA"/>
</dbReference>
<dbReference type="GO" id="GO:0005829">
    <property type="term" value="C:cytosol"/>
    <property type="evidence" value="ECO:0007669"/>
    <property type="project" value="TreeGrafter"/>
</dbReference>
<comment type="caution">
    <text evidence="2">The sequence shown here is derived from an EMBL/GenBank/DDBJ whole genome shotgun (WGS) entry which is preliminary data.</text>
</comment>
<dbReference type="GO" id="GO:0004838">
    <property type="term" value="F:L-tyrosine-2-oxoglutarate transaminase activity"/>
    <property type="evidence" value="ECO:0007669"/>
    <property type="project" value="TreeGrafter"/>
</dbReference>
<dbReference type="Proteomes" id="UP000694240">
    <property type="component" value="Chromosome 12"/>
</dbReference>
<keyword evidence="1" id="KW-1133">Transmembrane helix</keyword>
<dbReference type="PANTHER" id="PTHR45744:SF11">
    <property type="entry name" value="TYROSINE AMINOTRANSFERASE"/>
    <property type="match status" value="1"/>
</dbReference>
<dbReference type="PANTHER" id="PTHR45744">
    <property type="entry name" value="TYROSINE AMINOTRANSFERASE"/>
    <property type="match status" value="1"/>
</dbReference>
<evidence type="ECO:0000313" key="2">
    <source>
        <dbReference type="EMBL" id="KAG7543515.1"/>
    </source>
</evidence>
<feature type="transmembrane region" description="Helical" evidence="1">
    <location>
        <begin position="193"/>
        <end position="215"/>
    </location>
</feature>
<name>A0A8T1Y8P8_9BRAS</name>